<name>A0A843W0K3_COLES</name>
<dbReference type="AlphaFoldDB" id="A0A843W0K3"/>
<dbReference type="OrthoDB" id="448946at2759"/>
<accession>A0A843W0K3</accession>
<dbReference type="EMBL" id="NMUH01002486">
    <property type="protein sequence ID" value="MQM00288.1"/>
    <property type="molecule type" value="Genomic_DNA"/>
</dbReference>
<gene>
    <name evidence="1" type="ORF">Taro_033019</name>
</gene>
<protein>
    <submittedName>
        <fullName evidence="1">Uncharacterized protein</fullName>
    </submittedName>
</protein>
<comment type="caution">
    <text evidence="1">The sequence shown here is derived from an EMBL/GenBank/DDBJ whole genome shotgun (WGS) entry which is preliminary data.</text>
</comment>
<evidence type="ECO:0000313" key="1">
    <source>
        <dbReference type="EMBL" id="MQM00288.1"/>
    </source>
</evidence>
<organism evidence="1 2">
    <name type="scientific">Colocasia esculenta</name>
    <name type="common">Wild taro</name>
    <name type="synonym">Arum esculentum</name>
    <dbReference type="NCBI Taxonomy" id="4460"/>
    <lineage>
        <taxon>Eukaryota</taxon>
        <taxon>Viridiplantae</taxon>
        <taxon>Streptophyta</taxon>
        <taxon>Embryophyta</taxon>
        <taxon>Tracheophyta</taxon>
        <taxon>Spermatophyta</taxon>
        <taxon>Magnoliopsida</taxon>
        <taxon>Liliopsida</taxon>
        <taxon>Araceae</taxon>
        <taxon>Aroideae</taxon>
        <taxon>Colocasieae</taxon>
        <taxon>Colocasia</taxon>
    </lineage>
</organism>
<dbReference type="PANTHER" id="PTHR37203:SF3">
    <property type="entry name" value="SLR0975 PROTEIN"/>
    <property type="match status" value="1"/>
</dbReference>
<dbReference type="Proteomes" id="UP000652761">
    <property type="component" value="Unassembled WGS sequence"/>
</dbReference>
<proteinExistence type="predicted"/>
<dbReference type="PANTHER" id="PTHR37203">
    <property type="match status" value="1"/>
</dbReference>
<evidence type="ECO:0000313" key="2">
    <source>
        <dbReference type="Proteomes" id="UP000652761"/>
    </source>
</evidence>
<keyword evidence="2" id="KW-1185">Reference proteome</keyword>
<reference evidence="1" key="1">
    <citation type="submission" date="2017-07" db="EMBL/GenBank/DDBJ databases">
        <title>Taro Niue Genome Assembly and Annotation.</title>
        <authorList>
            <person name="Atibalentja N."/>
            <person name="Keating K."/>
            <person name="Fields C.J."/>
        </authorList>
    </citation>
    <scope>NUCLEOTIDE SEQUENCE</scope>
    <source>
        <strain evidence="1">Niue_2</strain>
        <tissue evidence="1">Leaf</tissue>
    </source>
</reference>
<sequence>MGQRSWEQPLSYSIPWAESQLGVTGRRKAGADRETTRRLVGFVSLRAEGRPGRPPATAARHHCALRPGGRSCMASLAAHALPSTLFPGVAGPRADGCFLAASVQATGLESPSSFLRRGAWVPRIPVPVEDCSVQIALPPRRENGGATRRRHVPAALVSRGYGGARSYDPELRLVLELATDEELYELEDILFGPRQVILQSSIFDSGKVHAPNERRVADGGLGKRAALFPSPVLPHFGRPGGAPPGRRCTNYFSPLLKSITGRPDVDYILDFEDVESRESFIELLESRFLFLAADARSTLRGWRPSYRDVLLRVRRKLGVPCAGRLPTEDLEVEIFLHLLNENSSKSQISGLFCNLNSFGVSSNQASLEVGHNKWKVDVLAAVNVGAKEFQQMVLKGGGILTVAKLYQLLARKLSGKVIMEAANYQIKNEMIKRGGQFAALSLESRTALLAARQGFARAASRYLGFRSVMMLLGPVSSRSYIASFVGSALDWNLKGAC</sequence>